<dbReference type="EMBL" id="JANRMI010000004">
    <property type="protein sequence ID" value="MDG0817759.1"/>
    <property type="molecule type" value="Genomic_DNA"/>
</dbReference>
<evidence type="ECO:0000313" key="8">
    <source>
        <dbReference type="Proteomes" id="UP001152321"/>
    </source>
</evidence>
<evidence type="ECO:0000256" key="1">
    <source>
        <dbReference type="ARBA" id="ARBA00022630"/>
    </source>
</evidence>
<evidence type="ECO:0000256" key="4">
    <source>
        <dbReference type="ARBA" id="ARBA00023002"/>
    </source>
</evidence>
<keyword evidence="1 5" id="KW-0285">Flavoprotein</keyword>
<evidence type="ECO:0000313" key="7">
    <source>
        <dbReference type="EMBL" id="MDG0817759.1"/>
    </source>
</evidence>
<comment type="caution">
    <text evidence="7">The sequence shown here is derived from an EMBL/GenBank/DDBJ whole genome shotgun (WGS) entry which is preliminary data.</text>
</comment>
<gene>
    <name evidence="7" type="ORF">NWE73_15365</name>
</gene>
<feature type="domain" description="DUS-like FMN-binding" evidence="6">
    <location>
        <begin position="22"/>
        <end position="249"/>
    </location>
</feature>
<organism evidence="7 8">
    <name type="scientific">Bdellovibrio svalbardensis</name>
    <dbReference type="NCBI Taxonomy" id="2972972"/>
    <lineage>
        <taxon>Bacteria</taxon>
        <taxon>Pseudomonadati</taxon>
        <taxon>Bdellovibrionota</taxon>
        <taxon>Bdellovibrionia</taxon>
        <taxon>Bdellovibrionales</taxon>
        <taxon>Pseudobdellovibrionaceae</taxon>
        <taxon>Bdellovibrio</taxon>
    </lineage>
</organism>
<keyword evidence="8" id="KW-1185">Reference proteome</keyword>
<accession>A0ABT6DPA9</accession>
<comment type="cofactor">
    <cofactor evidence="5">
        <name>FMN</name>
        <dbReference type="ChEBI" id="CHEBI:58210"/>
    </cofactor>
</comment>
<dbReference type="RefSeq" id="WP_277579230.1">
    <property type="nucleotide sequence ID" value="NZ_JANRMI010000004.1"/>
</dbReference>
<dbReference type="PIRSF" id="PIRSF006621">
    <property type="entry name" value="Dus"/>
    <property type="match status" value="1"/>
</dbReference>
<evidence type="ECO:0000256" key="3">
    <source>
        <dbReference type="ARBA" id="ARBA00022694"/>
    </source>
</evidence>
<keyword evidence="2 5" id="KW-0288">FMN</keyword>
<evidence type="ECO:0000259" key="6">
    <source>
        <dbReference type="Pfam" id="PF01207"/>
    </source>
</evidence>
<name>A0ABT6DPA9_9BACT</name>
<comment type="function">
    <text evidence="5">Catalyzes the synthesis of 5,6-dihydrouridine (D), a modified base found in the D-loop of most tRNAs, via the reduction of the C5-C6 double bond in target uridines.</text>
</comment>
<keyword evidence="3 5" id="KW-0819">tRNA processing</keyword>
<dbReference type="Gene3D" id="3.20.20.70">
    <property type="entry name" value="Aldolase class I"/>
    <property type="match status" value="1"/>
</dbReference>
<dbReference type="Pfam" id="PF01207">
    <property type="entry name" value="Dus"/>
    <property type="match status" value="1"/>
</dbReference>
<comment type="similarity">
    <text evidence="5">Belongs to the dus family.</text>
</comment>
<protein>
    <recommendedName>
        <fullName evidence="5">tRNA-dihydrouridine synthase</fullName>
        <ecNumber evidence="5">1.3.1.-</ecNumber>
    </recommendedName>
</protein>
<dbReference type="PANTHER" id="PTHR11082:SF25">
    <property type="entry name" value="DUS-LIKE FMN-BINDING DOMAIN-CONTAINING PROTEIN"/>
    <property type="match status" value="1"/>
</dbReference>
<dbReference type="EC" id="1.3.1.-" evidence="5"/>
<dbReference type="Proteomes" id="UP001152321">
    <property type="component" value="Unassembled WGS sequence"/>
</dbReference>
<keyword evidence="4 5" id="KW-0560">Oxidoreductase</keyword>
<dbReference type="InterPro" id="IPR013785">
    <property type="entry name" value="Aldolase_TIM"/>
</dbReference>
<evidence type="ECO:0000256" key="5">
    <source>
        <dbReference type="PIRNR" id="PIRNR006621"/>
    </source>
</evidence>
<reference evidence="7" key="1">
    <citation type="submission" date="2022-08" db="EMBL/GenBank/DDBJ databases">
        <title>Novel Bdellovibrio Species Isolated from Svalbard: Designation Bdellovibrio svalbardensis.</title>
        <authorList>
            <person name="Mitchell R.J."/>
            <person name="Choi S.Y."/>
        </authorList>
    </citation>
    <scope>NUCLEOTIDE SEQUENCE</scope>
    <source>
        <strain evidence="7">PAP01</strain>
    </source>
</reference>
<dbReference type="InterPro" id="IPR001269">
    <property type="entry name" value="DUS_fam"/>
</dbReference>
<sequence length="354" mass="39460">MSRKLGLHRPILDGKVNFPLCLAPMVGLTHVALREVMREYLPQDAFTIWPTEMLNSRRVPDENLETTPETMRSASENGLVPQILGNEEEPIAKTVKRLIEWGAEAIDINMGCPVQKALKHNYGVALMGDPSYAAEVVRMTVKNSTIPVSVKLRAVGSTKEFDELLTFVSGLRNSGAAWVCLHPRTAAQKRRGSADWEQIKQLHQAVDFPVIGNGDVQTVEDAINMLSETGCDMAMSGRGLAARPWMLWQLGEELGFAPPLGKENQKAPRTPEEEGAEYGKVLLKLIQASNKYFGPDRAMRKVRFYVRTTGVWLPFGNALTGVCAKAQTIEQMLELVTKFFDVPHEMSQRTELRQ</sequence>
<proteinExistence type="inferred from homology"/>
<evidence type="ECO:0000256" key="2">
    <source>
        <dbReference type="ARBA" id="ARBA00022643"/>
    </source>
</evidence>
<dbReference type="CDD" id="cd02801">
    <property type="entry name" value="DUS_like_FMN"/>
    <property type="match status" value="1"/>
</dbReference>
<dbReference type="SUPFAM" id="SSF51395">
    <property type="entry name" value="FMN-linked oxidoreductases"/>
    <property type="match status" value="1"/>
</dbReference>
<dbReference type="InterPro" id="IPR035587">
    <property type="entry name" value="DUS-like_FMN-bd"/>
</dbReference>
<dbReference type="PANTHER" id="PTHR11082">
    <property type="entry name" value="TRNA-DIHYDROURIDINE SYNTHASE"/>
    <property type="match status" value="1"/>
</dbReference>